<reference evidence="1" key="1">
    <citation type="submission" date="2023-09" db="EMBL/GenBank/DDBJ databases">
        <title>Vallitalea sediminicola and Vallitalea maricola sp. nov., anaerobic bacteria isolated from marine sediment.</title>
        <authorList>
            <person name="Hirano S."/>
            <person name="Maeda A."/>
            <person name="Terahara T."/>
            <person name="Mori K."/>
            <person name="Hamada M."/>
            <person name="Matsumoto R."/>
            <person name="Kobayashi T."/>
        </authorList>
    </citation>
    <scope>NUCLEOTIDE SEQUENCE</scope>
    <source>
        <strain evidence="1">AN17-2</strain>
    </source>
</reference>
<dbReference type="Proteomes" id="UP001374599">
    <property type="component" value="Unassembled WGS sequence"/>
</dbReference>
<protein>
    <submittedName>
        <fullName evidence="1">ABC transporter permease</fullName>
    </submittedName>
</protein>
<keyword evidence="2" id="KW-1185">Reference proteome</keyword>
<accession>A0ACB5UFJ4</accession>
<gene>
    <name evidence="1" type="ORF">AN2V17_09510</name>
</gene>
<comment type="caution">
    <text evidence="1">The sequence shown here is derived from an EMBL/GenBank/DDBJ whole genome shotgun (WGS) entry which is preliminary data.</text>
</comment>
<dbReference type="EMBL" id="BTPU01000013">
    <property type="protein sequence ID" value="GMQ61722.1"/>
    <property type="molecule type" value="Genomic_DNA"/>
</dbReference>
<organism evidence="1 2">
    <name type="scientific">Vallitalea maricola</name>
    <dbReference type="NCBI Taxonomy" id="3074433"/>
    <lineage>
        <taxon>Bacteria</taxon>
        <taxon>Bacillati</taxon>
        <taxon>Bacillota</taxon>
        <taxon>Clostridia</taxon>
        <taxon>Lachnospirales</taxon>
        <taxon>Vallitaleaceae</taxon>
        <taxon>Vallitalea</taxon>
    </lineage>
</organism>
<proteinExistence type="predicted"/>
<sequence>MNNRSIVDFIKKYNTYLILVIVVIVCMLISPSFFTITNITNIGRQYAGLTIVSLGMLIVILTGGIDLSVGSIVALGSVTMALSLKSGIGMIPSIIITILIGFGGGIFSGFLVSKLKMPPFIVTLAMMTMARGAAFVISDGSPIKTPKNSIQLLGKSAIFGVPTIVVIAGIFIIMFFFIINYTSFGRIVVAIGSNEKAVHLSGIRVDLNKMAVYAIAGVCSAVGGIIVASRTGIGTPLYGTGMELDAIAACVIGGASLSGGQGSAVKIVVGVLVLALIGNIMNLLSVPSYPQDIIKGIIIIASTLLQTFTSARKNTV</sequence>
<evidence type="ECO:0000313" key="1">
    <source>
        <dbReference type="EMBL" id="GMQ61722.1"/>
    </source>
</evidence>
<name>A0ACB5UFJ4_9FIRM</name>
<evidence type="ECO:0000313" key="2">
    <source>
        <dbReference type="Proteomes" id="UP001374599"/>
    </source>
</evidence>